<protein>
    <submittedName>
        <fullName evidence="2">Uncharacterized protein</fullName>
    </submittedName>
</protein>
<feature type="transmembrane region" description="Helical" evidence="1">
    <location>
        <begin position="222"/>
        <end position="244"/>
    </location>
</feature>
<evidence type="ECO:0000313" key="3">
    <source>
        <dbReference type="Proteomes" id="UP000321934"/>
    </source>
</evidence>
<proteinExistence type="predicted"/>
<keyword evidence="1" id="KW-0812">Transmembrane</keyword>
<dbReference type="AlphaFoldDB" id="A0A5B8XKF1"/>
<gene>
    <name evidence="2" type="ORF">Deia_01126</name>
</gene>
<dbReference type="EMBL" id="CP029077">
    <property type="protein sequence ID" value="QED23907.1"/>
    <property type="molecule type" value="Genomic_DNA"/>
</dbReference>
<organism evidence="2 3">
    <name type="scientific">Candidatus Deianiraea vastatrix</name>
    <dbReference type="NCBI Taxonomy" id="2163644"/>
    <lineage>
        <taxon>Bacteria</taxon>
        <taxon>Pseudomonadati</taxon>
        <taxon>Pseudomonadota</taxon>
        <taxon>Alphaproteobacteria</taxon>
        <taxon>Rickettsiales</taxon>
        <taxon>Candidatus Deianiraeaceae</taxon>
        <taxon>Candidatus Deianiraea</taxon>
    </lineage>
</organism>
<evidence type="ECO:0000313" key="2">
    <source>
        <dbReference type="EMBL" id="QED23907.1"/>
    </source>
</evidence>
<dbReference type="RefSeq" id="WP_146821392.1">
    <property type="nucleotide sequence ID" value="NZ_CP029077.1"/>
</dbReference>
<keyword evidence="1" id="KW-1133">Transmembrane helix</keyword>
<keyword evidence="1" id="KW-0472">Membrane</keyword>
<evidence type="ECO:0000256" key="1">
    <source>
        <dbReference type="SAM" id="Phobius"/>
    </source>
</evidence>
<sequence>MNKLQDEIEIPLQKSDDENAILIPQHALYNQGGVINNIFQNEFITMLSHISDQDMNDLTKKINKILANSNTLNQINTIYNEMQQEDKSLIASLFDKNKKPEDIAIITNMPANDNFNRIKTLFVKLFNELAQVIDTDKLKPVVLQNVMYKIIENMHINNKLLFIQEDNSRFEITKNERNIIFAVTLCRILATVVCTGIFLPVLKMANDLVDPDYDKDGLLLFLGKYVLKGTLDYAFLHCFTCAMFQNLKITMEHIGNTWTALGYSLMTQRSAEFNSIDNNQNGKPQTPLMANIAITKEDQMNALAKVYQEQNLYDLNTIKTAYQDALSKRLDKGAGCCEIGNNKSNTIDNARKKAYNVSYKIVDKMKNKAEKARKEVARQQNNRRGFSCNVM</sequence>
<accession>A0A5B8XKF1</accession>
<reference evidence="2 3" key="1">
    <citation type="journal article" date="2019" name="ISME J.">
        <title>Deianiraea, an extracellular bacterium associated with the ciliate Paramecium, suggests an alternative scenario for the evolution of Rickettsiales.</title>
        <authorList>
            <person name="Castelli M."/>
            <person name="Sabaneyeva E."/>
            <person name="Lanzoni O."/>
            <person name="Lebedeva N."/>
            <person name="Floriano A.M."/>
            <person name="Gaiarsa S."/>
            <person name="Benken K."/>
            <person name="Modeo L."/>
            <person name="Bandi C."/>
            <person name="Potekhin A."/>
            <person name="Sassera D."/>
            <person name="Petroni G."/>
        </authorList>
    </citation>
    <scope>NUCLEOTIDE SEQUENCE [LARGE SCALE GENOMIC DNA]</scope>
    <source>
        <strain evidence="2">CyL4-1</strain>
    </source>
</reference>
<name>A0A5B8XKF1_9RICK</name>
<dbReference type="Proteomes" id="UP000321934">
    <property type="component" value="Chromosome"/>
</dbReference>
<keyword evidence="3" id="KW-1185">Reference proteome</keyword>
<feature type="transmembrane region" description="Helical" evidence="1">
    <location>
        <begin position="179"/>
        <end position="202"/>
    </location>
</feature>